<evidence type="ECO:0000259" key="5">
    <source>
        <dbReference type="SMART" id="SM00382"/>
    </source>
</evidence>
<evidence type="ECO:0000313" key="6">
    <source>
        <dbReference type="EMBL" id="TCU93803.1"/>
    </source>
</evidence>
<dbReference type="Gene3D" id="3.40.50.300">
    <property type="entry name" value="P-loop containing nucleotide triphosphate hydrolases"/>
    <property type="match status" value="2"/>
</dbReference>
<evidence type="ECO:0000256" key="3">
    <source>
        <dbReference type="ARBA" id="ARBA00022806"/>
    </source>
</evidence>
<keyword evidence="1" id="KW-0547">Nucleotide-binding</keyword>
<dbReference type="InterPro" id="IPR047187">
    <property type="entry name" value="SF1_C_Upf1"/>
</dbReference>
<dbReference type="GO" id="GO:0043139">
    <property type="term" value="F:5'-3' DNA helicase activity"/>
    <property type="evidence" value="ECO:0007669"/>
    <property type="project" value="TreeGrafter"/>
</dbReference>
<proteinExistence type="predicted"/>
<evidence type="ECO:0000313" key="7">
    <source>
        <dbReference type="Proteomes" id="UP000295110"/>
    </source>
</evidence>
<protein>
    <submittedName>
        <fullName evidence="6">AAA domain-containing protein</fullName>
    </submittedName>
</protein>
<dbReference type="CDD" id="cd18808">
    <property type="entry name" value="SF1_C_Upf1"/>
    <property type="match status" value="1"/>
</dbReference>
<reference evidence="6 7" key="1">
    <citation type="submission" date="2019-03" db="EMBL/GenBank/DDBJ databases">
        <title>Genomic Encyclopedia of Type Strains, Phase IV (KMG-IV): sequencing the most valuable type-strain genomes for metagenomic binning, comparative biology and taxonomic classification.</title>
        <authorList>
            <person name="Goeker M."/>
        </authorList>
    </citation>
    <scope>NUCLEOTIDE SEQUENCE [LARGE SCALE GENOMIC DNA]</scope>
    <source>
        <strain evidence="6 7">DSM 654</strain>
    </source>
</reference>
<dbReference type="RefSeq" id="WP_132573298.1">
    <property type="nucleotide sequence ID" value="NZ_CBCSGL010000040.1"/>
</dbReference>
<gene>
    <name evidence="6" type="ORF">EV671_101863</name>
</gene>
<dbReference type="InterPro" id="IPR041679">
    <property type="entry name" value="DNA2/NAM7-like_C"/>
</dbReference>
<organism evidence="6 7">
    <name type="scientific">Roseateles saccharophilus</name>
    <name type="common">Pseudomonas saccharophila</name>
    <dbReference type="NCBI Taxonomy" id="304"/>
    <lineage>
        <taxon>Bacteria</taxon>
        <taxon>Pseudomonadati</taxon>
        <taxon>Pseudomonadota</taxon>
        <taxon>Betaproteobacteria</taxon>
        <taxon>Burkholderiales</taxon>
        <taxon>Sphaerotilaceae</taxon>
        <taxon>Roseateles</taxon>
    </lineage>
</organism>
<feature type="domain" description="AAA+ ATPase" evidence="5">
    <location>
        <begin position="170"/>
        <end position="395"/>
    </location>
</feature>
<dbReference type="GO" id="GO:0016787">
    <property type="term" value="F:hydrolase activity"/>
    <property type="evidence" value="ECO:0007669"/>
    <property type="project" value="UniProtKB-KW"/>
</dbReference>
<dbReference type="OrthoDB" id="9757917at2"/>
<dbReference type="SUPFAM" id="SSF52540">
    <property type="entry name" value="P-loop containing nucleoside triphosphate hydrolases"/>
    <property type="match status" value="1"/>
</dbReference>
<name>A0A4R3UT20_ROSSA</name>
<dbReference type="EMBL" id="SMBU01000018">
    <property type="protein sequence ID" value="TCU93803.1"/>
    <property type="molecule type" value="Genomic_DNA"/>
</dbReference>
<keyword evidence="4" id="KW-0067">ATP-binding</keyword>
<evidence type="ECO:0000256" key="4">
    <source>
        <dbReference type="ARBA" id="ARBA00022840"/>
    </source>
</evidence>
<dbReference type="PANTHER" id="PTHR43788">
    <property type="entry name" value="DNA2/NAM7 HELICASE FAMILY MEMBER"/>
    <property type="match status" value="1"/>
</dbReference>
<evidence type="ECO:0000256" key="2">
    <source>
        <dbReference type="ARBA" id="ARBA00022801"/>
    </source>
</evidence>
<dbReference type="AlphaFoldDB" id="A0A4R3UT20"/>
<dbReference type="Pfam" id="PF13245">
    <property type="entry name" value="AAA_19"/>
    <property type="match status" value="1"/>
</dbReference>
<sequence length="677" mass="73725">MPLAELRAAIAAELAATPEFYDFRVLRREREGELWRITLEPGYVYAEGQRPGAASAQALLDDSLEGAAAWWGAPAKGGASVLMVAPEDDQLVLQNASAPPPGPEQLIRLYPQRFLQALADAWDDTPWAEQALARQPGLGRSEPMPDEPALTGEPFRWLRPAQRRALGLVRQRCGYLWGPPGTGKTTTLGVLLAEYLDRRPDARVLLLSTTNHAVDLATLAVDKALHKGRRERWRDGVQRLGTRVDAAAYAGREHLLPARDAGLVARLARAEAERPAGRDAVALKAWADRVAALRQELRAASLLVLRRCRLVSMTASRACFTLKTLRSLAPGDGPEGGPPFDLVVFDEASQVSLAQALVLMPLGRAHLFAGDPQQLSPVLRSSDRLAQRWLGRSPFSRMPPRGDMVALLDEQSRMAPPISDCVSHLFYDGALRVADDALASADWQAARRRALGPWPADGHLHVHEVASDGQWVAAERGPVRRESAEAIAAQVAAALDSGDWRTDELIVLTPFRAQRALIRRCLAARGLGERVRVSTVHRAQGSEAPVVFFDPTDGAQPFLQTEEARRLVNVAMSRAQAKLIAFLSPLDRVNPLLAPLVQRLRLAGDTRPVMALLELAAQPGFPAVALGRRVQAGRHVGEVVEISPDGAQFWLVNERSGAHQLFDTAFWRARAAAPNGG</sequence>
<dbReference type="InterPro" id="IPR050534">
    <property type="entry name" value="Coronavir_polyprotein_1ab"/>
</dbReference>
<dbReference type="InterPro" id="IPR003593">
    <property type="entry name" value="AAA+_ATPase"/>
</dbReference>
<keyword evidence="3" id="KW-0347">Helicase</keyword>
<comment type="caution">
    <text evidence="6">The sequence shown here is derived from an EMBL/GenBank/DDBJ whole genome shotgun (WGS) entry which is preliminary data.</text>
</comment>
<dbReference type="InterPro" id="IPR027417">
    <property type="entry name" value="P-loop_NTPase"/>
</dbReference>
<dbReference type="Proteomes" id="UP000295110">
    <property type="component" value="Unassembled WGS sequence"/>
</dbReference>
<dbReference type="GO" id="GO:0005524">
    <property type="term" value="F:ATP binding"/>
    <property type="evidence" value="ECO:0007669"/>
    <property type="project" value="UniProtKB-KW"/>
</dbReference>
<dbReference type="Pfam" id="PF13087">
    <property type="entry name" value="AAA_12"/>
    <property type="match status" value="1"/>
</dbReference>
<dbReference type="PANTHER" id="PTHR43788:SF8">
    <property type="entry name" value="DNA-BINDING PROTEIN SMUBP-2"/>
    <property type="match status" value="1"/>
</dbReference>
<accession>A0A4R3UT20</accession>
<dbReference type="SMART" id="SM00382">
    <property type="entry name" value="AAA"/>
    <property type="match status" value="1"/>
</dbReference>
<evidence type="ECO:0000256" key="1">
    <source>
        <dbReference type="ARBA" id="ARBA00022741"/>
    </source>
</evidence>
<keyword evidence="2" id="KW-0378">Hydrolase</keyword>
<keyword evidence="7" id="KW-1185">Reference proteome</keyword>